<feature type="chain" id="PRO_5037441250" description="YXWGXW repeat-containing protein" evidence="2">
    <location>
        <begin position="29"/>
        <end position="166"/>
    </location>
</feature>
<protein>
    <recommendedName>
        <fullName evidence="5">YXWGXW repeat-containing protein</fullName>
    </recommendedName>
</protein>
<dbReference type="EMBL" id="JAIOIV010000076">
    <property type="protein sequence ID" value="MBZ0156439.1"/>
    <property type="molecule type" value="Genomic_DNA"/>
</dbReference>
<dbReference type="AlphaFoldDB" id="A0A953M054"/>
<feature type="compositionally biased region" description="Basic residues" evidence="1">
    <location>
        <begin position="147"/>
        <end position="166"/>
    </location>
</feature>
<proteinExistence type="predicted"/>
<reference evidence="3" key="2">
    <citation type="submission" date="2021-08" db="EMBL/GenBank/DDBJ databases">
        <authorList>
            <person name="Dalcin Martins P."/>
        </authorList>
    </citation>
    <scope>NUCLEOTIDE SEQUENCE</scope>
    <source>
        <strain evidence="3">MAG_39</strain>
    </source>
</reference>
<accession>A0A953M054</accession>
<organism evidence="3 4">
    <name type="scientific">Candidatus Nitrobium versatile</name>
    <dbReference type="NCBI Taxonomy" id="2884831"/>
    <lineage>
        <taxon>Bacteria</taxon>
        <taxon>Pseudomonadati</taxon>
        <taxon>Nitrospirota</taxon>
        <taxon>Nitrospiria</taxon>
        <taxon>Nitrospirales</taxon>
        <taxon>Nitrospiraceae</taxon>
        <taxon>Candidatus Nitrobium</taxon>
    </lineage>
</organism>
<name>A0A953M054_9BACT</name>
<comment type="caution">
    <text evidence="3">The sequence shown here is derived from an EMBL/GenBank/DDBJ whole genome shotgun (WGS) entry which is preliminary data.</text>
</comment>
<evidence type="ECO:0000256" key="1">
    <source>
        <dbReference type="SAM" id="MobiDB-lite"/>
    </source>
</evidence>
<evidence type="ECO:0008006" key="5">
    <source>
        <dbReference type="Google" id="ProtNLM"/>
    </source>
</evidence>
<feature type="region of interest" description="Disordered" evidence="1">
    <location>
        <begin position="144"/>
        <end position="166"/>
    </location>
</feature>
<evidence type="ECO:0000256" key="2">
    <source>
        <dbReference type="SAM" id="SignalP"/>
    </source>
</evidence>
<sequence length="166" mass="18942">MQMKKRGLIIAGIIMGALLPGVPRSAGADVTINVDLGVPPPPVVVAPPPPRVVVAAPPEVVLIPGTRVYFAPDAGIDIFFYSGRWYRKHHGTWYRAAYYNGPWVYLPPRKVPAAFVHLPGDCRVYSGYRRISYGQLKKKWKEEEKERRKHWEKHHKHHKHHEGKDD</sequence>
<feature type="signal peptide" evidence="2">
    <location>
        <begin position="1"/>
        <end position="28"/>
    </location>
</feature>
<reference evidence="3" key="1">
    <citation type="journal article" date="2021" name="bioRxiv">
        <title>Unraveling nitrogen, sulfur and carbon metabolic pathways and microbial community transcriptional responses to substrate deprivation and toxicity stresses in a bioreactor mimicking anoxic brackish coastal sediment conditions.</title>
        <authorList>
            <person name="Martins P.D."/>
            <person name="Echeveste M.J."/>
            <person name="Arshad A."/>
            <person name="Kurth J."/>
            <person name="Ouboter H."/>
            <person name="Jetten M.S.M."/>
            <person name="Welte C.U."/>
        </authorList>
    </citation>
    <scope>NUCLEOTIDE SEQUENCE</scope>
    <source>
        <strain evidence="3">MAG_39</strain>
    </source>
</reference>
<gene>
    <name evidence="3" type="ORF">K8I29_09565</name>
</gene>
<evidence type="ECO:0000313" key="4">
    <source>
        <dbReference type="Proteomes" id="UP000705867"/>
    </source>
</evidence>
<evidence type="ECO:0000313" key="3">
    <source>
        <dbReference type="EMBL" id="MBZ0156439.1"/>
    </source>
</evidence>
<keyword evidence="2" id="KW-0732">Signal</keyword>
<dbReference type="Proteomes" id="UP000705867">
    <property type="component" value="Unassembled WGS sequence"/>
</dbReference>